<gene>
    <name evidence="6" type="ORF">CAK95_24010</name>
</gene>
<dbReference type="Pfam" id="PF00884">
    <property type="entry name" value="Sulfatase"/>
    <property type="match status" value="1"/>
</dbReference>
<evidence type="ECO:0000256" key="4">
    <source>
        <dbReference type="ARBA" id="ARBA00022989"/>
    </source>
</evidence>
<dbReference type="PANTHER" id="PTHR47371">
    <property type="entry name" value="LIPOTEICHOIC ACID SYNTHASE"/>
    <property type="match status" value="1"/>
</dbReference>
<comment type="subcellular location">
    <subcellularLocation>
        <location evidence="1">Cell membrane</location>
        <topology evidence="1">Multi-pass membrane protein</topology>
    </subcellularLocation>
</comment>
<dbReference type="SUPFAM" id="SSF53649">
    <property type="entry name" value="Alkaline phosphatase-like"/>
    <property type="match status" value="1"/>
</dbReference>
<dbReference type="OrthoDB" id="9760224at2"/>
<keyword evidence="3" id="KW-0812">Transmembrane</keyword>
<dbReference type="Gene3D" id="3.40.720.10">
    <property type="entry name" value="Alkaline Phosphatase, subunit A"/>
    <property type="match status" value="1"/>
</dbReference>
<dbReference type="CDD" id="cd16015">
    <property type="entry name" value="LTA_synthase"/>
    <property type="match status" value="1"/>
</dbReference>
<dbReference type="InterPro" id="IPR050448">
    <property type="entry name" value="OpgB/LTA_synthase_biosynth"/>
</dbReference>
<evidence type="ECO:0000256" key="1">
    <source>
        <dbReference type="ARBA" id="ARBA00004651"/>
    </source>
</evidence>
<dbReference type="InterPro" id="IPR017850">
    <property type="entry name" value="Alkaline_phosphatase_core_sf"/>
</dbReference>
<dbReference type="PANTHER" id="PTHR47371:SF3">
    <property type="entry name" value="PHOSPHOGLYCEROL TRANSFERASE I"/>
    <property type="match status" value="1"/>
</dbReference>
<sequence>MSVVKLALQAWLRRFWPVIAVFLIAQALIRAILAIKSGGAFIDTPWDIVRPFVIGLWFDLAVLLLALIPGTIYWALLPASWRGGRADRLATYSGFVFVAFAIGFTMIGEVLFWNEFTSRFNFIAVDYLVYTREVAGNIWESYPVGKLLAALIAAAVLLAWLLRNPLRAQPDNVSYRGRALVIVGLALAAFLVNDTPKTNWSEISSNAYANELSENGYYSLVRAFFRNEIDYRRFYIVEDEQKVNAHIRELVASPNARFTTANPGDVTRDIIHSAPPMRKNVVLVTIESLSADFMAHFGNRSSLTPNLDALADQSVFFTNMLATGTRTVRGLEAVTLSVPPTPGQSILRRPGNEKLFSIGSVLRDHGYDTTFLYGGDGYFDNMNAFFGSNGYKVIDQKRFAPSEVTFSNAWGVCDEDLFARALKEADASFASGRKFFQHVMTVSNHRPFTYPAGRIAPPHGGGPAGLGDRTLAKYVEQTREGGVRYTDYAIGKFLEQARAKPWFQDTLFVFLADHTASSAGRIEVDPSAYHIPAIFYAPGFVAPRQIDRLVSQIDIAPTILGALRLSYRSRFIGQDQFGADGPARAFISNYQKVALVRSDEIALLGPRRDVKGFVGGAPVRDAGLDKALLFDAITYYQHASGWQTRFAGTTSIPQGGPGD</sequence>
<dbReference type="GO" id="GO:0005886">
    <property type="term" value="C:plasma membrane"/>
    <property type="evidence" value="ECO:0007669"/>
    <property type="project" value="UniProtKB-SubCell"/>
</dbReference>
<evidence type="ECO:0000256" key="2">
    <source>
        <dbReference type="ARBA" id="ARBA00022475"/>
    </source>
</evidence>
<keyword evidence="7" id="KW-1185">Reference proteome</keyword>
<proteinExistence type="predicted"/>
<evidence type="ECO:0000313" key="7">
    <source>
        <dbReference type="Proteomes" id="UP000194137"/>
    </source>
</evidence>
<evidence type="ECO:0000256" key="5">
    <source>
        <dbReference type="ARBA" id="ARBA00023136"/>
    </source>
</evidence>
<organism evidence="6 7">
    <name type="scientific">Pseudorhodoplanes sinuspersici</name>
    <dbReference type="NCBI Taxonomy" id="1235591"/>
    <lineage>
        <taxon>Bacteria</taxon>
        <taxon>Pseudomonadati</taxon>
        <taxon>Pseudomonadota</taxon>
        <taxon>Alphaproteobacteria</taxon>
        <taxon>Hyphomicrobiales</taxon>
        <taxon>Pseudorhodoplanes</taxon>
    </lineage>
</organism>
<dbReference type="KEGG" id="psin:CAK95_24010"/>
<dbReference type="InterPro" id="IPR000917">
    <property type="entry name" value="Sulfatase_N"/>
</dbReference>
<evidence type="ECO:0000313" key="6">
    <source>
        <dbReference type="EMBL" id="ARQ01820.1"/>
    </source>
</evidence>
<dbReference type="InterPro" id="IPR012160">
    <property type="entry name" value="LtaS-like"/>
</dbReference>
<dbReference type="EMBL" id="CP021112">
    <property type="protein sequence ID" value="ARQ01820.1"/>
    <property type="molecule type" value="Genomic_DNA"/>
</dbReference>
<protein>
    <submittedName>
        <fullName evidence="6">Uncharacterized protein</fullName>
    </submittedName>
</protein>
<name>A0A1W6ZWX8_9HYPH</name>
<keyword evidence="2" id="KW-1003">Cell membrane</keyword>
<keyword evidence="4" id="KW-1133">Transmembrane helix</keyword>
<keyword evidence="5" id="KW-0472">Membrane</keyword>
<dbReference type="Proteomes" id="UP000194137">
    <property type="component" value="Chromosome"/>
</dbReference>
<dbReference type="RefSeq" id="WP_086090214.1">
    <property type="nucleotide sequence ID" value="NZ_CP021112.1"/>
</dbReference>
<accession>A0A1W6ZWX8</accession>
<dbReference type="AlphaFoldDB" id="A0A1W6ZWX8"/>
<evidence type="ECO:0000256" key="3">
    <source>
        <dbReference type="ARBA" id="ARBA00022692"/>
    </source>
</evidence>
<dbReference type="Gene3D" id="3.30.1120.80">
    <property type="match status" value="1"/>
</dbReference>
<dbReference type="PIRSF" id="PIRSF005091">
    <property type="entry name" value="Mmb_sulf_HI1246"/>
    <property type="match status" value="1"/>
</dbReference>
<reference evidence="6 7" key="1">
    <citation type="submission" date="2017-05" db="EMBL/GenBank/DDBJ databases">
        <title>Full genome sequence of Pseudorhodoplanes sinuspersici.</title>
        <authorList>
            <person name="Dastgheib S.M.M."/>
            <person name="Shavandi M."/>
            <person name="Tirandaz H."/>
        </authorList>
    </citation>
    <scope>NUCLEOTIDE SEQUENCE [LARGE SCALE GENOMIC DNA]</scope>
    <source>
        <strain evidence="6 7">RIPI110</strain>
    </source>
</reference>